<dbReference type="CTD" id="4539"/>
<keyword evidence="2" id="KW-0496">Mitochondrion</keyword>
<evidence type="ECO:0000256" key="1">
    <source>
        <dbReference type="SAM" id="Phobius"/>
    </source>
</evidence>
<accession>A0A0C4MW18</accession>
<sequence length="84" mass="8890">MGVVSVMMMMSSGLISLLVSVEGVIFVFLVCLIKGYMNYWGSEVLLYLGVIVSVVVVSVVLSMYVAGIRSSDWSSVSVSGVVGC</sequence>
<geneLocation type="mitochondrion" evidence="2"/>
<evidence type="ECO:0000313" key="2">
    <source>
        <dbReference type="EMBL" id="AIO11160.1"/>
    </source>
</evidence>
<organism evidence="2">
    <name type="scientific">Southwellina hispida</name>
    <dbReference type="NCBI Taxonomy" id="449650"/>
    <lineage>
        <taxon>Eukaryota</taxon>
        <taxon>Metazoa</taxon>
        <taxon>Spiralia</taxon>
        <taxon>Lophotrochozoa</taxon>
        <taxon>Acanthocephala</taxon>
        <taxon>Palaeacanthocephala</taxon>
        <taxon>Polymorphida</taxon>
        <taxon>Polymorphidae</taxon>
        <taxon>Southwellina</taxon>
    </lineage>
</organism>
<keyword evidence="1" id="KW-0812">Transmembrane</keyword>
<protein>
    <submittedName>
        <fullName evidence="2">ND4L protein</fullName>
    </submittedName>
</protein>
<proteinExistence type="predicted"/>
<dbReference type="GeneID" id="23629313"/>
<dbReference type="RefSeq" id="YP_009121984.1">
    <property type="nucleotide sequence ID" value="NC_026516.1"/>
</dbReference>
<feature type="transmembrane region" description="Helical" evidence="1">
    <location>
        <begin position="6"/>
        <end position="32"/>
    </location>
</feature>
<name>A0A0C4MW18_9BILA</name>
<dbReference type="AlphaFoldDB" id="A0A0C4MW18"/>
<keyword evidence="1" id="KW-1133">Transmembrane helix</keyword>
<reference evidence="2" key="1">
    <citation type="journal article" date="2015" name="Parasitol. Int.">
        <title>The complete mitochondrial genome sequence of Southwellina hispida supports monophyly of Palaeacanthocephala (Acanthocephala: Polymorphida).</title>
        <authorList>
            <person name="Gazi M."/>
            <person name="Kim J."/>
            <person name="Park J.K."/>
        </authorList>
    </citation>
    <scope>NUCLEOTIDE SEQUENCE</scope>
</reference>
<gene>
    <name evidence="2" type="primary">ND4L</name>
</gene>
<feature type="transmembrane region" description="Helical" evidence="1">
    <location>
        <begin position="44"/>
        <end position="66"/>
    </location>
</feature>
<dbReference type="EMBL" id="KJ869251">
    <property type="protein sequence ID" value="AIO11160.1"/>
    <property type="molecule type" value="Genomic_DNA"/>
</dbReference>
<keyword evidence="1" id="KW-0472">Membrane</keyword>